<accession>A0A1V6SN92</accession>
<dbReference type="OrthoDB" id="4343031at2759"/>
<evidence type="ECO:0000313" key="2">
    <source>
        <dbReference type="EMBL" id="OQE15043.1"/>
    </source>
</evidence>
<protein>
    <submittedName>
        <fullName evidence="2">Uncharacterized protein</fullName>
    </submittedName>
</protein>
<name>A0A1V6SN92_9EURO</name>
<keyword evidence="3" id="KW-1185">Reference proteome</keyword>
<feature type="region of interest" description="Disordered" evidence="1">
    <location>
        <begin position="129"/>
        <end position="161"/>
    </location>
</feature>
<proteinExistence type="predicted"/>
<comment type="caution">
    <text evidence="2">The sequence shown here is derived from an EMBL/GenBank/DDBJ whole genome shotgun (WGS) entry which is preliminary data.</text>
</comment>
<gene>
    <name evidence="2" type="ORF">PENFLA_c034G03733</name>
</gene>
<dbReference type="AlphaFoldDB" id="A0A1V6SN92"/>
<reference evidence="3" key="1">
    <citation type="journal article" date="2017" name="Nat. Microbiol.">
        <title>Global analysis of biosynthetic gene clusters reveals vast potential of secondary metabolite production in Penicillium species.</title>
        <authorList>
            <person name="Nielsen J.C."/>
            <person name="Grijseels S."/>
            <person name="Prigent S."/>
            <person name="Ji B."/>
            <person name="Dainat J."/>
            <person name="Nielsen K.F."/>
            <person name="Frisvad J.C."/>
            <person name="Workman M."/>
            <person name="Nielsen J."/>
        </authorList>
    </citation>
    <scope>NUCLEOTIDE SEQUENCE [LARGE SCALE GENOMIC DNA]</scope>
    <source>
        <strain evidence="3">IBT 14082</strain>
    </source>
</reference>
<organism evidence="2 3">
    <name type="scientific">Penicillium flavigenum</name>
    <dbReference type="NCBI Taxonomy" id="254877"/>
    <lineage>
        <taxon>Eukaryota</taxon>
        <taxon>Fungi</taxon>
        <taxon>Dikarya</taxon>
        <taxon>Ascomycota</taxon>
        <taxon>Pezizomycotina</taxon>
        <taxon>Eurotiomycetes</taxon>
        <taxon>Eurotiomycetidae</taxon>
        <taxon>Eurotiales</taxon>
        <taxon>Aspergillaceae</taxon>
        <taxon>Penicillium</taxon>
    </lineage>
</organism>
<dbReference type="Proteomes" id="UP000191342">
    <property type="component" value="Unassembled WGS sequence"/>
</dbReference>
<evidence type="ECO:0000256" key="1">
    <source>
        <dbReference type="SAM" id="MobiDB-lite"/>
    </source>
</evidence>
<dbReference type="EMBL" id="MLQL01000034">
    <property type="protein sequence ID" value="OQE15043.1"/>
    <property type="molecule type" value="Genomic_DNA"/>
</dbReference>
<evidence type="ECO:0000313" key="3">
    <source>
        <dbReference type="Proteomes" id="UP000191342"/>
    </source>
</evidence>
<sequence>MWVELRLYICVLNRLGQITPDTIIIKGDKLRYSLQLQTSTTMPFSAVIRPAVIRPLSVVRISPISRGCYHNTPKSSYTNGAPSIYVAASFPDDFESSPLAPERPKTAKEAHNWDESVATLSEVAVKADRGDVQVNIQQQSKTPKTPKTPTMEDREPELDEM</sequence>